<comment type="caution">
    <text evidence="1">The sequence shown here is derived from an EMBL/GenBank/DDBJ whole genome shotgun (WGS) entry which is preliminary data.</text>
</comment>
<name>A0A444S895_VERDA</name>
<organism evidence="1 2">
    <name type="scientific">Verticillium dahliae</name>
    <name type="common">Verticillium wilt</name>
    <dbReference type="NCBI Taxonomy" id="27337"/>
    <lineage>
        <taxon>Eukaryota</taxon>
        <taxon>Fungi</taxon>
        <taxon>Dikarya</taxon>
        <taxon>Ascomycota</taxon>
        <taxon>Pezizomycotina</taxon>
        <taxon>Sordariomycetes</taxon>
        <taxon>Hypocreomycetidae</taxon>
        <taxon>Glomerellales</taxon>
        <taxon>Plectosphaerellaceae</taxon>
        <taxon>Verticillium</taxon>
    </lineage>
</organism>
<dbReference type="AlphaFoldDB" id="A0A444S895"/>
<gene>
    <name evidence="1" type="ORF">VDGE_30119</name>
</gene>
<protein>
    <submittedName>
        <fullName evidence="1">Uncharacterized protein</fullName>
    </submittedName>
</protein>
<dbReference type="Proteomes" id="UP000288725">
    <property type="component" value="Unassembled WGS sequence"/>
</dbReference>
<accession>A0A444S895</accession>
<evidence type="ECO:0000313" key="1">
    <source>
        <dbReference type="EMBL" id="RXG49622.1"/>
    </source>
</evidence>
<dbReference type="EMBL" id="RSDZ01000013">
    <property type="protein sequence ID" value="RXG49622.1"/>
    <property type="molecule type" value="Genomic_DNA"/>
</dbReference>
<evidence type="ECO:0000313" key="2">
    <source>
        <dbReference type="Proteomes" id="UP000288725"/>
    </source>
</evidence>
<reference evidence="1 2" key="1">
    <citation type="submission" date="2018-12" db="EMBL/GenBank/DDBJ databases">
        <title>Genome of Verticillium dahliae isolate Getta Getta.</title>
        <authorList>
            <person name="Gardiner D.M."/>
        </authorList>
    </citation>
    <scope>NUCLEOTIDE SEQUENCE [LARGE SCALE GENOMIC DNA]</scope>
    <source>
        <strain evidence="1 2">Getta Getta</strain>
    </source>
</reference>
<sequence length="83" mass="9281">MRARPDFDIWSSVRVALRKDTIHAEIFVTPSGVTPLRPFGCRQVKATCRLLLADHSALFHSLARLLSAGYYLHRGEPLGPPLL</sequence>
<proteinExistence type="predicted"/>